<name>A0ABU9GA24_COBMA</name>
<dbReference type="EMBL" id="JBAKAP010000001">
    <property type="protein sequence ID" value="MEL0615325.1"/>
    <property type="molecule type" value="Genomic_DNA"/>
</dbReference>
<comment type="caution">
    <text evidence="1">The sequence shown here is derived from an EMBL/GenBank/DDBJ whole genome shotgun (WGS) entry which is preliminary data.</text>
</comment>
<organism evidence="1 2">
    <name type="scientific">Cobetia marina</name>
    <name type="common">Deleya marina</name>
    <dbReference type="NCBI Taxonomy" id="28258"/>
    <lineage>
        <taxon>Bacteria</taxon>
        <taxon>Pseudomonadati</taxon>
        <taxon>Pseudomonadota</taxon>
        <taxon>Gammaproteobacteria</taxon>
        <taxon>Oceanospirillales</taxon>
        <taxon>Halomonadaceae</taxon>
        <taxon>Cobetia</taxon>
    </lineage>
</organism>
<proteinExistence type="predicted"/>
<dbReference type="Proteomes" id="UP001378242">
    <property type="component" value="Unassembled WGS sequence"/>
</dbReference>
<evidence type="ECO:0000313" key="2">
    <source>
        <dbReference type="Proteomes" id="UP001378242"/>
    </source>
</evidence>
<protein>
    <submittedName>
        <fullName evidence="1">Uncharacterized protein</fullName>
    </submittedName>
</protein>
<evidence type="ECO:0000313" key="1">
    <source>
        <dbReference type="EMBL" id="MEL0615325.1"/>
    </source>
</evidence>
<accession>A0ABU9GA24</accession>
<reference evidence="1 2" key="1">
    <citation type="submission" date="2024-02" db="EMBL/GenBank/DDBJ databases">
        <title>Bacteria isolated from the canopy kelp, Nereocystis luetkeana.</title>
        <authorList>
            <person name="Pfister C.A."/>
            <person name="Younker I.T."/>
            <person name="Light S.H."/>
        </authorList>
    </citation>
    <scope>NUCLEOTIDE SEQUENCE [LARGE SCALE GENOMIC DNA]</scope>
    <source>
        <strain evidence="1 2">TI.5.07</strain>
    </source>
</reference>
<keyword evidence="2" id="KW-1185">Reference proteome</keyword>
<gene>
    <name evidence="1" type="ORF">V6243_00680</name>
</gene>
<sequence>MTLIEAGEVLLYQGGNVFAAFAQRRQADGEHIDAVVEVGAER</sequence>